<protein>
    <recommendedName>
        <fullName evidence="4">Leucine rich repeat-containing protein</fullName>
    </recommendedName>
</protein>
<evidence type="ECO:0000313" key="3">
    <source>
        <dbReference type="Proteomes" id="UP000043763"/>
    </source>
</evidence>
<dbReference type="OrthoDB" id="1824119at2"/>
<organism evidence="2 3">
    <name type="scientific">Brachyspira suanatina</name>
    <dbReference type="NCBI Taxonomy" id="381802"/>
    <lineage>
        <taxon>Bacteria</taxon>
        <taxon>Pseudomonadati</taxon>
        <taxon>Spirochaetota</taxon>
        <taxon>Spirochaetia</taxon>
        <taxon>Brachyspirales</taxon>
        <taxon>Brachyspiraceae</taxon>
        <taxon>Brachyspira</taxon>
    </lineage>
</organism>
<evidence type="ECO:0000256" key="1">
    <source>
        <dbReference type="SAM" id="Phobius"/>
    </source>
</evidence>
<dbReference type="InterPro" id="IPR026906">
    <property type="entry name" value="LRR_5"/>
</dbReference>
<proteinExistence type="predicted"/>
<evidence type="ECO:0008006" key="4">
    <source>
        <dbReference type="Google" id="ProtNLM"/>
    </source>
</evidence>
<evidence type="ECO:0000313" key="2">
    <source>
        <dbReference type="EMBL" id="CRF31914.1"/>
    </source>
</evidence>
<dbReference type="PROSITE" id="PS51257">
    <property type="entry name" value="PROKAR_LIPOPROTEIN"/>
    <property type="match status" value="1"/>
</dbReference>
<dbReference type="SUPFAM" id="SSF52058">
    <property type="entry name" value="L domain-like"/>
    <property type="match status" value="1"/>
</dbReference>
<dbReference type="InterPro" id="IPR032675">
    <property type="entry name" value="LRR_dom_sf"/>
</dbReference>
<keyword evidence="1" id="KW-1133">Transmembrane helix</keyword>
<dbReference type="Proteomes" id="UP000043763">
    <property type="component" value="Unassembled WGS sequence"/>
</dbReference>
<dbReference type="Gene3D" id="3.80.10.10">
    <property type="entry name" value="Ribonuclease Inhibitor"/>
    <property type="match status" value="1"/>
</dbReference>
<dbReference type="RefSeq" id="WP_048593594.1">
    <property type="nucleotide sequence ID" value="NZ_CVLB01000001.1"/>
</dbReference>
<name>A0A0G4K4F2_9SPIR</name>
<sequence>MKIKSFIILITIILIFIISCNIQYLSPDNALEEANKINFFVYQIHLPYTSGGGTFQCPVIYDAIDRSGGSRLGIRGIIDKTTILSIAECLRKQPDKHVFLYAENVIFEGNGKKWPNESFMNVKNLTGVYFPADMEAIGDNAFDNCTSLEAIVLGTNFKTMYPSMLAGVKNLKHVVYYGTRLDFTGANNGDAWKGIDQKQMTLYLGNFDGYKEIISGGKKYTTTNWARYTWKKVYYKGEFSIEDIIEVLE</sequence>
<keyword evidence="1" id="KW-0812">Transmembrane</keyword>
<keyword evidence="1" id="KW-0472">Membrane</keyword>
<feature type="transmembrane region" description="Helical" evidence="1">
    <location>
        <begin position="7"/>
        <end position="26"/>
    </location>
</feature>
<dbReference type="EMBL" id="CVLB01000001">
    <property type="protein sequence ID" value="CRF31914.1"/>
    <property type="molecule type" value="Genomic_DNA"/>
</dbReference>
<dbReference type="AlphaFoldDB" id="A0A0G4K4F2"/>
<keyword evidence="3" id="KW-1185">Reference proteome</keyword>
<dbReference type="Pfam" id="PF13306">
    <property type="entry name" value="LRR_5"/>
    <property type="match status" value="1"/>
</dbReference>
<reference evidence="3" key="1">
    <citation type="submission" date="2015-04" db="EMBL/GenBank/DDBJ databases">
        <authorList>
            <person name="Mushtaq Mamoona"/>
        </authorList>
    </citation>
    <scope>NUCLEOTIDE SEQUENCE [LARGE SCALE GENOMIC DNA]</scope>
    <source>
        <strain evidence="3">AN4859/03</strain>
    </source>
</reference>
<accession>A0A0G4K4F2</accession>
<gene>
    <name evidence="2" type="ORF">BRSU_0454</name>
</gene>